<proteinExistence type="predicted"/>
<protein>
    <submittedName>
        <fullName evidence="1">Uncharacterized protein</fullName>
    </submittedName>
</protein>
<dbReference type="Proteomes" id="UP000198599">
    <property type="component" value="Unassembled WGS sequence"/>
</dbReference>
<organism evidence="1 2">
    <name type="scientific">Roseovarius lutimaris</name>
    <dbReference type="NCBI Taxonomy" id="1005928"/>
    <lineage>
        <taxon>Bacteria</taxon>
        <taxon>Pseudomonadati</taxon>
        <taxon>Pseudomonadota</taxon>
        <taxon>Alphaproteobacteria</taxon>
        <taxon>Rhodobacterales</taxon>
        <taxon>Roseobacteraceae</taxon>
        <taxon>Roseovarius</taxon>
    </lineage>
</organism>
<gene>
    <name evidence="1" type="ORF">SAMN04487859_104139</name>
</gene>
<name>A0A1I4ZV66_9RHOB</name>
<keyword evidence="2" id="KW-1185">Reference proteome</keyword>
<accession>A0A1I4ZV66</accession>
<reference evidence="2" key="1">
    <citation type="submission" date="2016-10" db="EMBL/GenBank/DDBJ databases">
        <authorList>
            <person name="Varghese N."/>
            <person name="Submissions S."/>
        </authorList>
    </citation>
    <scope>NUCLEOTIDE SEQUENCE [LARGE SCALE GENOMIC DNA]</scope>
    <source>
        <strain evidence="2">DSM 28463</strain>
    </source>
</reference>
<dbReference type="AlphaFoldDB" id="A0A1I4ZV66"/>
<dbReference type="STRING" id="1005928.SAMN04487859_104139"/>
<evidence type="ECO:0000313" key="1">
    <source>
        <dbReference type="EMBL" id="SFN54078.1"/>
    </source>
</evidence>
<sequence length="1269" mass="134675">MPCASEGGIAVVQFNRIQDGQLYLSDTASASGSTWAYALLAYDGSYATQPSDKSDLPNGPVSLSGAVAMAPDMLLKGWATCLVYFAVDTGAIAGDAEGWIATLQDMMVNTSAMATGMILFVTSGDVASFDAADSTYIGLEPDGGVLSSGRSSQIDLIPLAQQTGFALRTSSCILTVPNTPEKPDGDVILFSPDQGAGYNALVDSGTYQTTIHISGADASLQFSGVGLGAMTAQARISANDLRQDLGLGFQMIVPNPMYGHKVKGETPVKNLTAYLPLADLAGSRNTFLYTLHANFGNPNNKIEAAAETAFFFTGANTSNSPDSKTTLPSYYRTAYGKDIRLIPVAGGTEPARLVVNLGYMQTPLQPGFCFSPEGDFTIEVDGARPGVPVKILCGLSGTETVSVLPQIDGSQDGFAMRFFRDRPANAPNFPLQAASPVGPPIDAKAKLLDGTYQTSWVTFVPAPTRMDTAAVYSAAPKGAELFGKYEDTQTRPAGIFGPTDPGLVLPADGSKSFPMLPLAGFKGSDGIQDITSEEFETLTRQIIGPSRKTAIDAGETKKAASPIATLAPQSGMAMASAAEDIKATTTPAGFITNFDRQSGDWAQLMLAQVQDKDNVIQAQMGFTQLDDTLQAAFQTTDQFLVIANAAHLGALKGQGVFMPPSTADIRSPAQFYNGIPIGQWDFAVETGTDNEYGDYRNIIIVKGVHGAILALDDKHNPTDASLAMSPDKWTKRDIFATTVPGDTGQLTPLSGWLVEYCHEAWLKRESPYFAKFAQIVTDPNWTGVLILKAEIAKLPSDLAGILAGVKDPKDFYAHHIGIEIGQIDRDKVQQKETSSTFGLVYYIDPLYDDAEEPHTIAPRDPDADESFTLLKLSALFENSAIKKFESLAQMVLNKLYGSDVEAMIDIKPGGDQPNPNNAVLLEGGLQRNGDAVVYSLGSKWPNLFLLKNNILNSVEIDAAQMSTRDDGSKSGKIVSWIGMSGFMNFAVIPAMTDPNTGDELPAFDIFSFGAKPGDETALRQGLAFSNLGLRVTTDVDVVNEADPPDPILELIEGEIAFNLASSTPREGSLYTGFHLELVEMMSGDNSTEAGDDKTDPASVGYLPAITQYQLRGVGSGKWHGLKLKVYLGSPGALAGKVNLDSTMMLAWSDNSGEGSGGSTFNAFVGIELPGAGSGGSLFSLQTVLKLSIGLIQLLFKEPGADPKTDPGGFMLVLNQIALKFLGLLKVPPSGNTAFLLFGNPDVTKAADLGWFAVYNKAKAKAAKDKEGVS</sequence>
<dbReference type="EMBL" id="FOVP01000004">
    <property type="protein sequence ID" value="SFN54078.1"/>
    <property type="molecule type" value="Genomic_DNA"/>
</dbReference>
<evidence type="ECO:0000313" key="2">
    <source>
        <dbReference type="Proteomes" id="UP000198599"/>
    </source>
</evidence>